<dbReference type="EMBL" id="CAJOAX010017818">
    <property type="protein sequence ID" value="CAF4176294.1"/>
    <property type="molecule type" value="Genomic_DNA"/>
</dbReference>
<accession>A0A819ZLE7</accession>
<dbReference type="AlphaFoldDB" id="A0A819ZLE7"/>
<name>A0A819ZLE7_9BILA</name>
<reference evidence="1" key="1">
    <citation type="submission" date="2021-02" db="EMBL/GenBank/DDBJ databases">
        <authorList>
            <person name="Nowell W R."/>
        </authorList>
    </citation>
    <scope>NUCLEOTIDE SEQUENCE</scope>
</reference>
<dbReference type="Proteomes" id="UP000663823">
    <property type="component" value="Unassembled WGS sequence"/>
</dbReference>
<evidence type="ECO:0000313" key="1">
    <source>
        <dbReference type="EMBL" id="CAF4176294.1"/>
    </source>
</evidence>
<proteinExistence type="predicted"/>
<sequence>MGSCASVKKVNKMTQAPSDADSLDFASTVTLEPYSGLSVTKQLVTMLPQPPPPLSNHNRTKTARKYFLIF</sequence>
<comment type="caution">
    <text evidence="1">The sequence shown here is derived from an EMBL/GenBank/DDBJ whole genome shotgun (WGS) entry which is preliminary data.</text>
</comment>
<protein>
    <submittedName>
        <fullName evidence="1">Uncharacterized protein</fullName>
    </submittedName>
</protein>
<evidence type="ECO:0000313" key="2">
    <source>
        <dbReference type="Proteomes" id="UP000663823"/>
    </source>
</evidence>
<organism evidence="1 2">
    <name type="scientific">Rotaria sordida</name>
    <dbReference type="NCBI Taxonomy" id="392033"/>
    <lineage>
        <taxon>Eukaryota</taxon>
        <taxon>Metazoa</taxon>
        <taxon>Spiralia</taxon>
        <taxon>Gnathifera</taxon>
        <taxon>Rotifera</taxon>
        <taxon>Eurotatoria</taxon>
        <taxon>Bdelloidea</taxon>
        <taxon>Philodinida</taxon>
        <taxon>Philodinidae</taxon>
        <taxon>Rotaria</taxon>
    </lineage>
</organism>
<gene>
    <name evidence="1" type="ORF">OTI717_LOCUS37458</name>
</gene>